<dbReference type="GO" id="GO:0000270">
    <property type="term" value="P:peptidoglycan metabolic process"/>
    <property type="evidence" value="ECO:0007669"/>
    <property type="project" value="TreeGrafter"/>
</dbReference>
<sequence length="269" mass="29998">MTWILEGAAILCLLYYGVIALYSGLSTSFALIWPTMAIFFVLLAAGLHYYHRHPQSVPQWLVVSTATFCTACLVIFVAVELLIGWSAVTSTRRAAEYVIVLGAKVRGSELSNSLKKRLDKALEYAENNPNTVLVLSGGKGEGEDISEAEAMYDYLQYNGIPESQLLLEEQSVNTVQNIVFSKKVIDYQEKYKAMEARESLLDSYKERSDSVKIAVLTSNYHVFRAKSIARKQGIYNISGIAAPGDPVLAIHMWVRECFAVLKDKFMGKM</sequence>
<keyword evidence="1" id="KW-1133">Transmembrane helix</keyword>
<dbReference type="AlphaFoldDB" id="A0AAW5F5H2"/>
<dbReference type="Gene3D" id="3.40.50.620">
    <property type="entry name" value="HUPs"/>
    <property type="match status" value="1"/>
</dbReference>
<dbReference type="InterPro" id="IPR051599">
    <property type="entry name" value="Cell_Envelope_Assoc"/>
</dbReference>
<dbReference type="Pfam" id="PF02698">
    <property type="entry name" value="DUF218"/>
    <property type="match status" value="1"/>
</dbReference>
<evidence type="ECO:0000256" key="1">
    <source>
        <dbReference type="SAM" id="Phobius"/>
    </source>
</evidence>
<feature type="domain" description="DUF218" evidence="2">
    <location>
        <begin position="97"/>
        <end position="244"/>
    </location>
</feature>
<dbReference type="PANTHER" id="PTHR30336">
    <property type="entry name" value="INNER MEMBRANE PROTEIN, PROBABLE PERMEASE"/>
    <property type="match status" value="1"/>
</dbReference>
<evidence type="ECO:0000313" key="4">
    <source>
        <dbReference type="Proteomes" id="UP001203136"/>
    </source>
</evidence>
<dbReference type="GO" id="GO:0043164">
    <property type="term" value="P:Gram-negative-bacterium-type cell wall biogenesis"/>
    <property type="evidence" value="ECO:0007669"/>
    <property type="project" value="TreeGrafter"/>
</dbReference>
<evidence type="ECO:0000259" key="2">
    <source>
        <dbReference type="Pfam" id="PF02698"/>
    </source>
</evidence>
<accession>A0AAW5F5H2</accession>
<feature type="transmembrane region" description="Helical" evidence="1">
    <location>
        <begin position="7"/>
        <end position="25"/>
    </location>
</feature>
<dbReference type="CDD" id="cd06259">
    <property type="entry name" value="YdcF-like"/>
    <property type="match status" value="1"/>
</dbReference>
<protein>
    <submittedName>
        <fullName evidence="3">YdcF family protein</fullName>
    </submittedName>
</protein>
<keyword evidence="1" id="KW-0812">Transmembrane</keyword>
<feature type="transmembrane region" description="Helical" evidence="1">
    <location>
        <begin position="31"/>
        <end position="50"/>
    </location>
</feature>
<evidence type="ECO:0000313" key="3">
    <source>
        <dbReference type="EMBL" id="MCK0086562.1"/>
    </source>
</evidence>
<dbReference type="PANTHER" id="PTHR30336:SF4">
    <property type="entry name" value="ENVELOPE BIOGENESIS FACTOR ELYC"/>
    <property type="match status" value="1"/>
</dbReference>
<dbReference type="EMBL" id="JAINVB010000001">
    <property type="protein sequence ID" value="MCK0086562.1"/>
    <property type="molecule type" value="Genomic_DNA"/>
</dbReference>
<comment type="caution">
    <text evidence="3">The sequence shown here is derived from an EMBL/GenBank/DDBJ whole genome shotgun (WGS) entry which is preliminary data.</text>
</comment>
<name>A0AAW5F5H2_CLOSY</name>
<keyword evidence="1" id="KW-0472">Membrane</keyword>
<proteinExistence type="predicted"/>
<dbReference type="InterPro" id="IPR003848">
    <property type="entry name" value="DUF218"/>
</dbReference>
<feature type="transmembrane region" description="Helical" evidence="1">
    <location>
        <begin position="62"/>
        <end position="85"/>
    </location>
</feature>
<dbReference type="Proteomes" id="UP001203136">
    <property type="component" value="Unassembled WGS sequence"/>
</dbReference>
<organism evidence="3 4">
    <name type="scientific">Clostridium symbiosum</name>
    <name type="common">Bacteroides symbiosus</name>
    <dbReference type="NCBI Taxonomy" id="1512"/>
    <lineage>
        <taxon>Bacteria</taxon>
        <taxon>Bacillati</taxon>
        <taxon>Bacillota</taxon>
        <taxon>Clostridia</taxon>
        <taxon>Lachnospirales</taxon>
        <taxon>Lachnospiraceae</taxon>
        <taxon>Otoolea</taxon>
    </lineage>
</organism>
<dbReference type="GO" id="GO:0005886">
    <property type="term" value="C:plasma membrane"/>
    <property type="evidence" value="ECO:0007669"/>
    <property type="project" value="TreeGrafter"/>
</dbReference>
<dbReference type="InterPro" id="IPR014729">
    <property type="entry name" value="Rossmann-like_a/b/a_fold"/>
</dbReference>
<dbReference type="RefSeq" id="WP_003498793.1">
    <property type="nucleotide sequence ID" value="NZ_BAABZD010000011.1"/>
</dbReference>
<reference evidence="3" key="1">
    <citation type="journal article" date="2022" name="Cell Host Microbe">
        <title>Colonization of the live biotherapeutic product VE303 and modulation of the microbiota and metabolites in healthy volunteers.</title>
        <authorList>
            <person name="Dsouza M."/>
            <person name="Menon R."/>
            <person name="Crossette E."/>
            <person name="Bhattarai S.K."/>
            <person name="Schneider J."/>
            <person name="Kim Y.G."/>
            <person name="Reddy S."/>
            <person name="Caballero S."/>
            <person name="Felix C."/>
            <person name="Cornacchione L."/>
            <person name="Hendrickson J."/>
            <person name="Watson A.R."/>
            <person name="Minot S.S."/>
            <person name="Greenfield N."/>
            <person name="Schopf L."/>
            <person name="Szabady R."/>
            <person name="Patarroyo J."/>
            <person name="Smith W."/>
            <person name="Harrison P."/>
            <person name="Kuijper E.J."/>
            <person name="Kelly C.P."/>
            <person name="Olle B."/>
            <person name="Bobilev D."/>
            <person name="Silber J.L."/>
            <person name="Bucci V."/>
            <person name="Roberts B."/>
            <person name="Faith J."/>
            <person name="Norman J.M."/>
        </authorList>
    </citation>
    <scope>NUCLEOTIDE SEQUENCE</scope>
    <source>
        <strain evidence="3">VE303-04</strain>
    </source>
</reference>
<gene>
    <name evidence="3" type="ORF">K5I21_11895</name>
</gene>